<dbReference type="InterPro" id="IPR008928">
    <property type="entry name" value="6-hairpin_glycosidase_sf"/>
</dbReference>
<dbReference type="SUPFAM" id="SSF48208">
    <property type="entry name" value="Six-hairpin glycosidases"/>
    <property type="match status" value="1"/>
</dbReference>
<name>A0A2W5B2J8_9SPHN</name>
<dbReference type="InterPro" id="IPR012939">
    <property type="entry name" value="Glyco_hydro_92"/>
</dbReference>
<keyword evidence="4" id="KW-0378">Hydrolase</keyword>
<dbReference type="AlphaFoldDB" id="A0A2W5B2J8"/>
<evidence type="ECO:0000256" key="1">
    <source>
        <dbReference type="SAM" id="MobiDB-lite"/>
    </source>
</evidence>
<dbReference type="Pfam" id="PF17678">
    <property type="entry name" value="Glyco_hydro_92N"/>
    <property type="match status" value="1"/>
</dbReference>
<gene>
    <name evidence="4" type="ORF">DI640_05835</name>
</gene>
<dbReference type="GO" id="GO:0030246">
    <property type="term" value="F:carbohydrate binding"/>
    <property type="evidence" value="ECO:0007669"/>
    <property type="project" value="InterPro"/>
</dbReference>
<feature type="domain" description="Glycosyl hydrolase family 92" evidence="2">
    <location>
        <begin position="292"/>
        <end position="598"/>
    </location>
</feature>
<proteinExistence type="predicted"/>
<evidence type="ECO:0000259" key="3">
    <source>
        <dbReference type="Pfam" id="PF17678"/>
    </source>
</evidence>
<feature type="region of interest" description="Disordered" evidence="1">
    <location>
        <begin position="1"/>
        <end position="40"/>
    </location>
</feature>
<protein>
    <submittedName>
        <fullName evidence="4">Glycosyl hydrolase family 92</fullName>
    </submittedName>
</protein>
<dbReference type="GO" id="GO:0006516">
    <property type="term" value="P:glycoprotein catabolic process"/>
    <property type="evidence" value="ECO:0007669"/>
    <property type="project" value="TreeGrafter"/>
</dbReference>
<feature type="domain" description="Glycosyl hydrolase family 92" evidence="2">
    <location>
        <begin position="617"/>
        <end position="719"/>
    </location>
</feature>
<evidence type="ECO:0000313" key="5">
    <source>
        <dbReference type="Proteomes" id="UP000249555"/>
    </source>
</evidence>
<sequence length="743" mass="80074">MRHTRRPSPIRTYTSTPAKAGAQLGDGRNRGSRSVTSTFPIGPRPSPGWLKYPLLLVLFATPAALTAQQTPADLVDPFVGTLADFGQLSPAAVAPFGMMQLGPDTSPANHAGYDHAATTLLGFSHTRGVGVGCGGAGGDLMISLRYAGQSGPALIDKPSETARPGVYRVRYDGGILAEMAATRGAGVLRFTLPRAGTVDLRIDPRHSYSKRLAASWGSLASDDLRADLVAGTVCDQGAYHLHSASRILVNGRPIHQRLTTGANGLATLHIAGKAGDAIEIRTGLSSIDGRGAALVRDTEIGSKSLAAVASETRAGWNRVLGRVVPSGSRDQRALFYTSLYRVMETPVAIDDPDGRHRDNDGAVQTSPKGRTRYANWSLWDNYRTQMPLLALLQPERSADIAQSLVALYANGKAQWSTPHEPFLTVRTEHAGIALLDMHRKGIAFDTAAALAGMAADSETLKRGTPDEQIEAAYDDWATAELARDLGRTDLAKTFTAKAQSYRPMWRSVFQTPGADGDVVKARGLYQGTLWQYRWAPIFDLPWMTQTVGRDRLLGELHHFFDAGLFNMTNEPDIQVPWMFAALGQPQPTADLIRTILTKPIAHPYTNSGKLPVPFVGRSFALSPQGFADGMDDDAGGMTAWYVFATLGLYPLVPGEPWYAVTTPAFARSDIDLGKGRTLTIRRSGPEDGRITQASLNGRPLPNYRVQHADLLRGGTLTITTVRIVPQLQDAAAKTVNDGASRPR</sequence>
<dbReference type="Gene3D" id="2.70.98.10">
    <property type="match status" value="1"/>
</dbReference>
<dbReference type="Gene3D" id="1.20.1050.60">
    <property type="entry name" value="alpha-1,2-mannosidase"/>
    <property type="match status" value="1"/>
</dbReference>
<dbReference type="GO" id="GO:0000224">
    <property type="term" value="F:peptide-N4-(N-acetyl-beta-glucosaminyl)asparagine amidase activity"/>
    <property type="evidence" value="ECO:0007669"/>
    <property type="project" value="TreeGrafter"/>
</dbReference>
<dbReference type="InterPro" id="IPR041371">
    <property type="entry name" value="GH92_N"/>
</dbReference>
<evidence type="ECO:0000313" key="4">
    <source>
        <dbReference type="EMBL" id="PZO74788.1"/>
    </source>
</evidence>
<dbReference type="PANTHER" id="PTHR12143:SF39">
    <property type="entry name" value="SECRETED PROTEIN"/>
    <property type="match status" value="1"/>
</dbReference>
<feature type="domain" description="Glycosyl hydrolase family 92 N-terminal" evidence="3">
    <location>
        <begin position="74"/>
        <end position="217"/>
    </location>
</feature>
<dbReference type="EMBL" id="QFMX01000005">
    <property type="protein sequence ID" value="PZO74788.1"/>
    <property type="molecule type" value="Genomic_DNA"/>
</dbReference>
<dbReference type="InterPro" id="IPR050883">
    <property type="entry name" value="PNGase"/>
</dbReference>
<evidence type="ECO:0000259" key="2">
    <source>
        <dbReference type="Pfam" id="PF07971"/>
    </source>
</evidence>
<dbReference type="PANTHER" id="PTHR12143">
    <property type="entry name" value="PEPTIDE N-GLYCANASE PNGASE -RELATED"/>
    <property type="match status" value="1"/>
</dbReference>
<reference evidence="4 5" key="1">
    <citation type="submission" date="2017-08" db="EMBL/GenBank/DDBJ databases">
        <title>Infants hospitalized years apart are colonized by the same room-sourced microbial strains.</title>
        <authorList>
            <person name="Brooks B."/>
            <person name="Olm M.R."/>
            <person name="Firek B.A."/>
            <person name="Baker R."/>
            <person name="Thomas B.C."/>
            <person name="Morowitz M.J."/>
            <person name="Banfield J.F."/>
        </authorList>
    </citation>
    <scope>NUCLEOTIDE SEQUENCE [LARGE SCALE GENOMIC DNA]</scope>
    <source>
        <strain evidence="4">S2_018_000_R3_119</strain>
    </source>
</reference>
<dbReference type="InterPro" id="IPR014718">
    <property type="entry name" value="GH-type_carb-bd"/>
</dbReference>
<dbReference type="GO" id="GO:0005975">
    <property type="term" value="P:carbohydrate metabolic process"/>
    <property type="evidence" value="ECO:0007669"/>
    <property type="project" value="InterPro"/>
</dbReference>
<dbReference type="Gene3D" id="1.20.1610.10">
    <property type="entry name" value="alpha-1,2-mannosidases domains"/>
    <property type="match status" value="1"/>
</dbReference>
<dbReference type="GO" id="GO:0005829">
    <property type="term" value="C:cytosol"/>
    <property type="evidence" value="ECO:0007669"/>
    <property type="project" value="TreeGrafter"/>
</dbReference>
<dbReference type="Proteomes" id="UP000249555">
    <property type="component" value="Unassembled WGS sequence"/>
</dbReference>
<comment type="caution">
    <text evidence="4">The sequence shown here is derived from an EMBL/GenBank/DDBJ whole genome shotgun (WGS) entry which is preliminary data.</text>
</comment>
<organism evidence="4 5">
    <name type="scientific">Sphingomonas taxi</name>
    <dbReference type="NCBI Taxonomy" id="1549858"/>
    <lineage>
        <taxon>Bacteria</taxon>
        <taxon>Pseudomonadati</taxon>
        <taxon>Pseudomonadota</taxon>
        <taxon>Alphaproteobacteria</taxon>
        <taxon>Sphingomonadales</taxon>
        <taxon>Sphingomonadaceae</taxon>
        <taxon>Sphingomonas</taxon>
    </lineage>
</organism>
<dbReference type="Gene3D" id="3.30.2080.10">
    <property type="entry name" value="GH92 mannosidase domain"/>
    <property type="match status" value="1"/>
</dbReference>
<dbReference type="Pfam" id="PF07971">
    <property type="entry name" value="Glyco_hydro_92"/>
    <property type="match status" value="2"/>
</dbReference>
<accession>A0A2W5B2J8</accession>